<gene>
    <name evidence="1" type="ORF">IBL25_03405</name>
</gene>
<dbReference type="EMBL" id="JACTUZ010000006">
    <property type="protein sequence ID" value="MBC9175991.1"/>
    <property type="molecule type" value="Genomic_DNA"/>
</dbReference>
<evidence type="ECO:0000313" key="1">
    <source>
        <dbReference type="EMBL" id="MBC9175991.1"/>
    </source>
</evidence>
<comment type="caution">
    <text evidence="1">The sequence shown here is derived from an EMBL/GenBank/DDBJ whole genome shotgun (WGS) entry which is preliminary data.</text>
</comment>
<sequence length="85" mass="9468">MAWIHELITRSLCDYRRDGLTLHLVYDAEAAPQVRELVRREQACCGFLTFSLRETADTVHLTIIAPVGVEAAAAFQQFVPVPGPD</sequence>
<dbReference type="Proteomes" id="UP000603940">
    <property type="component" value="Unassembled WGS sequence"/>
</dbReference>
<accession>A0ABR7R2Q9</accession>
<organism evidence="1 2">
    <name type="scientific">Pseudoroseomonas ludipueritiae</name>
    <dbReference type="NCBI Taxonomy" id="198093"/>
    <lineage>
        <taxon>Bacteria</taxon>
        <taxon>Pseudomonadati</taxon>
        <taxon>Pseudomonadota</taxon>
        <taxon>Alphaproteobacteria</taxon>
        <taxon>Acetobacterales</taxon>
        <taxon>Acetobacteraceae</taxon>
        <taxon>Pseudoroseomonas</taxon>
    </lineage>
</organism>
<keyword evidence="2" id="KW-1185">Reference proteome</keyword>
<proteinExistence type="predicted"/>
<dbReference type="RefSeq" id="WP_187777153.1">
    <property type="nucleotide sequence ID" value="NZ_JACTUZ010000006.1"/>
</dbReference>
<protein>
    <submittedName>
        <fullName evidence="1">Uncharacterized protein</fullName>
    </submittedName>
</protein>
<evidence type="ECO:0000313" key="2">
    <source>
        <dbReference type="Proteomes" id="UP000603940"/>
    </source>
</evidence>
<reference evidence="1 2" key="1">
    <citation type="journal article" date="2009" name="Int. J. Syst. Evol. Microbiol.">
        <title>Transfer of Teichococcus ludipueritiae and Muricoccus roseus to the genus Roseomonas, as Roseomonas ludipueritiae comb. nov. and Roseomonas rosea comb. nov., respectively, and emended description of the genus Roseomonas.</title>
        <authorList>
            <person name="Sanchez-Porro C."/>
            <person name="Gallego V."/>
            <person name="Busse H.J."/>
            <person name="Kampfer P."/>
            <person name="Ventosa A."/>
        </authorList>
    </citation>
    <scope>NUCLEOTIDE SEQUENCE [LARGE SCALE GENOMIC DNA]</scope>
    <source>
        <strain evidence="1 2">DSM 14915</strain>
    </source>
</reference>
<name>A0ABR7R2Q9_9PROT</name>